<evidence type="ECO:0000313" key="3">
    <source>
        <dbReference type="Proteomes" id="UP001224325"/>
    </source>
</evidence>
<reference evidence="2" key="1">
    <citation type="submission" date="2024-04" db="EMBL/GenBank/DDBJ databases">
        <title>Mariniflexile litorale, isolated from the shallow sediments of the Sea of Japan.</title>
        <authorList>
            <person name="Romanenko L."/>
            <person name="Isaeva M."/>
        </authorList>
    </citation>
    <scope>NUCLEOTIDE SEQUENCE [LARGE SCALE GENOMIC DNA]</scope>
    <source>
        <strain evidence="2">KMM 9835</strain>
    </source>
</reference>
<keyword evidence="1" id="KW-0472">Membrane</keyword>
<keyword evidence="1" id="KW-1133">Transmembrane helix</keyword>
<accession>A0AAU7EC60</accession>
<proteinExistence type="predicted"/>
<dbReference type="AlphaFoldDB" id="A0AAU7EC60"/>
<gene>
    <name evidence="2" type="ORF">QLS71_011035</name>
</gene>
<name>A0AAU7EC60_9FLAO</name>
<feature type="transmembrane region" description="Helical" evidence="1">
    <location>
        <begin position="150"/>
        <end position="172"/>
    </location>
</feature>
<dbReference type="Proteomes" id="UP001224325">
    <property type="component" value="Chromosome"/>
</dbReference>
<organism evidence="2 3">
    <name type="scientific">Mariniflexile litorale</name>
    <dbReference type="NCBI Taxonomy" id="3045158"/>
    <lineage>
        <taxon>Bacteria</taxon>
        <taxon>Pseudomonadati</taxon>
        <taxon>Bacteroidota</taxon>
        <taxon>Flavobacteriia</taxon>
        <taxon>Flavobacteriales</taxon>
        <taxon>Flavobacteriaceae</taxon>
        <taxon>Mariniflexile</taxon>
    </lineage>
</organism>
<dbReference type="RefSeq" id="WP_308993020.1">
    <property type="nucleotide sequence ID" value="NZ_CP155618.1"/>
</dbReference>
<keyword evidence="1" id="KW-0812">Transmembrane</keyword>
<evidence type="ECO:0000313" key="2">
    <source>
        <dbReference type="EMBL" id="XBL12863.1"/>
    </source>
</evidence>
<evidence type="ECO:0000256" key="1">
    <source>
        <dbReference type="SAM" id="Phobius"/>
    </source>
</evidence>
<protein>
    <submittedName>
        <fullName evidence="2">PepSY domain-containing protein</fullName>
    </submittedName>
</protein>
<sequence>MISKIKTLSKETRLYRKFHKLIAIPMVIFMLILGITGVLLTWKNELQLKPSTEKSRFINKKLVSLNFIQNKATEICDSLKLSPEIDRIDYRPSKGIAKVRFKSHFTELQIDCASGKITSIKQRTDTIIEMIHDGSIIDFIFKSESKNFKLVYATTTSLALIFLAFSGFWLWLKPKKIKKLKKST</sequence>
<feature type="transmembrane region" description="Helical" evidence="1">
    <location>
        <begin position="21"/>
        <end position="42"/>
    </location>
</feature>
<dbReference type="EMBL" id="CP155618">
    <property type="protein sequence ID" value="XBL12863.1"/>
    <property type="molecule type" value="Genomic_DNA"/>
</dbReference>
<keyword evidence="3" id="KW-1185">Reference proteome</keyword>
<dbReference type="KEGG" id="mlil:QLS71_011035"/>